<dbReference type="Proteomes" id="UP000004315">
    <property type="component" value="Unassembled WGS sequence"/>
</dbReference>
<dbReference type="eggNOG" id="ENOG5032BNC">
    <property type="taxonomic scope" value="Bacteria"/>
</dbReference>
<dbReference type="STRING" id="518637.EUBIFOR_00809"/>
<accession>B7C9F2</accession>
<dbReference type="InterPro" id="IPR007069">
    <property type="entry name" value="Transposase_32"/>
</dbReference>
<name>B7C9F2_9FIRM</name>
<reference evidence="2 3" key="1">
    <citation type="submission" date="2008-10" db="EMBL/GenBank/DDBJ databases">
        <authorList>
            <person name="Fulton L."/>
            <person name="Clifton S."/>
            <person name="Fulton B."/>
            <person name="Xu J."/>
            <person name="Minx P."/>
            <person name="Pepin K.H."/>
            <person name="Johnson M."/>
            <person name="Bhonagiri V."/>
            <person name="Nash W.E."/>
            <person name="Mardis E.R."/>
            <person name="Wilson R.K."/>
        </authorList>
    </citation>
    <scope>NUCLEOTIDE SEQUENCE [LARGE SCALE GENOMIC DNA]</scope>
    <source>
        <strain evidence="2 3">DSM 3989</strain>
    </source>
</reference>
<keyword evidence="3" id="KW-1185">Reference proteome</keyword>
<dbReference type="RefSeq" id="WP_003864615.1">
    <property type="nucleotide sequence ID" value="NZ_DS996841.1"/>
</dbReference>
<gene>
    <name evidence="2" type="ORF">EUBIFOR_00809</name>
</gene>
<evidence type="ECO:0000313" key="3">
    <source>
        <dbReference type="Proteomes" id="UP000004315"/>
    </source>
</evidence>
<feature type="non-terminal residue" evidence="2">
    <location>
        <position position="1"/>
    </location>
</feature>
<dbReference type="GO" id="GO:0006313">
    <property type="term" value="P:DNA transposition"/>
    <property type="evidence" value="ECO:0007669"/>
    <property type="project" value="InterPro"/>
</dbReference>
<dbReference type="EMBL" id="ABYT01000049">
    <property type="protein sequence ID" value="EEC90590.1"/>
    <property type="molecule type" value="Genomic_DNA"/>
</dbReference>
<reference evidence="2 3" key="2">
    <citation type="submission" date="2008-11" db="EMBL/GenBank/DDBJ databases">
        <title>Draft genome sequence of Eubacterium biforme (DSM 3989).</title>
        <authorList>
            <person name="Sudarsanam P."/>
            <person name="Ley R."/>
            <person name="Guruge J."/>
            <person name="Turnbaugh P.J."/>
            <person name="Mahowald M."/>
            <person name="Liep D."/>
            <person name="Gordon J."/>
        </authorList>
    </citation>
    <scope>NUCLEOTIDE SEQUENCE [LARGE SCALE GENOMIC DNA]</scope>
    <source>
        <strain evidence="2 3">DSM 3989</strain>
    </source>
</reference>
<dbReference type="HOGENOM" id="CLU_1437268_0_0_9"/>
<evidence type="ECO:0000313" key="2">
    <source>
        <dbReference type="EMBL" id="EEC90590.1"/>
    </source>
</evidence>
<dbReference type="AlphaFoldDB" id="B7C9F2"/>
<sequence>LGSSFKKVKSQCYTNHKEGFYVYAKPNKCDPETVLKYIGRYLGRPVIATSRIDSYDEDSETVTFHYNRHEDDKYIQETIPALDFIRRLIRHIPEKHFKMIRYGGLYARHREIDKNLHLAISKAKRHTLRNFNKWRTAILSSFGYDPLKCPDCKHEMLFLELYFNHKRVSLEEMYEKIMSKARRRWSSA</sequence>
<organism evidence="2 3">
    <name type="scientific">Holdemanella biformis DSM 3989</name>
    <dbReference type="NCBI Taxonomy" id="518637"/>
    <lineage>
        <taxon>Bacteria</taxon>
        <taxon>Bacillati</taxon>
        <taxon>Bacillota</taxon>
        <taxon>Erysipelotrichia</taxon>
        <taxon>Erysipelotrichales</taxon>
        <taxon>Erysipelotrichaceae</taxon>
        <taxon>Holdemanella</taxon>
    </lineage>
</organism>
<protein>
    <submittedName>
        <fullName evidence="2">IS801, transposase family protein</fullName>
    </submittedName>
</protein>
<dbReference type="GO" id="GO:0003677">
    <property type="term" value="F:DNA binding"/>
    <property type="evidence" value="ECO:0007669"/>
    <property type="project" value="InterPro"/>
</dbReference>
<proteinExistence type="predicted"/>
<dbReference type="Pfam" id="PF04986">
    <property type="entry name" value="Y2_Tnp"/>
    <property type="match status" value="1"/>
</dbReference>
<feature type="domain" description="Transposase IS801/IS1294" evidence="1">
    <location>
        <begin position="7"/>
        <end position="110"/>
    </location>
</feature>
<comment type="caution">
    <text evidence="2">The sequence shown here is derived from an EMBL/GenBank/DDBJ whole genome shotgun (WGS) entry which is preliminary data.</text>
</comment>
<evidence type="ECO:0000259" key="1">
    <source>
        <dbReference type="Pfam" id="PF04986"/>
    </source>
</evidence>
<dbReference type="GO" id="GO:0004803">
    <property type="term" value="F:transposase activity"/>
    <property type="evidence" value="ECO:0007669"/>
    <property type="project" value="InterPro"/>
</dbReference>